<dbReference type="PANTHER" id="PTHR22835:SF555">
    <property type="entry name" value="GDSL-LIKE LIPASE_ACYLHYDROLASE"/>
    <property type="match status" value="1"/>
</dbReference>
<dbReference type="Gene3D" id="3.40.50.1110">
    <property type="entry name" value="SGNH hydrolase"/>
    <property type="match status" value="2"/>
</dbReference>
<proteinExistence type="inferred from homology"/>
<feature type="non-terminal residue" evidence="5">
    <location>
        <position position="412"/>
    </location>
</feature>
<dbReference type="Proteomes" id="UP000236291">
    <property type="component" value="Unassembled WGS sequence"/>
</dbReference>
<evidence type="ECO:0000256" key="1">
    <source>
        <dbReference type="ARBA" id="ARBA00008668"/>
    </source>
</evidence>
<dbReference type="ExpressionAtlas" id="A0A2K3MX36">
    <property type="expression patterns" value="baseline"/>
</dbReference>
<dbReference type="InterPro" id="IPR001087">
    <property type="entry name" value="GDSL"/>
</dbReference>
<keyword evidence="4" id="KW-0325">Glycoprotein</keyword>
<dbReference type="InterPro" id="IPR036514">
    <property type="entry name" value="SGNH_hydro_sf"/>
</dbReference>
<dbReference type="Pfam" id="PF00657">
    <property type="entry name" value="Lipase_GDSL"/>
    <property type="match status" value="2"/>
</dbReference>
<feature type="non-terminal residue" evidence="5">
    <location>
        <position position="1"/>
    </location>
</feature>
<keyword evidence="2" id="KW-0732">Signal</keyword>
<name>A0A2K3MX36_TRIPR</name>
<reference evidence="5 6" key="1">
    <citation type="journal article" date="2014" name="Am. J. Bot.">
        <title>Genome assembly and annotation for red clover (Trifolium pratense; Fabaceae).</title>
        <authorList>
            <person name="Istvanek J."/>
            <person name="Jaros M."/>
            <person name="Krenek A."/>
            <person name="Repkova J."/>
        </authorList>
    </citation>
    <scope>NUCLEOTIDE SEQUENCE [LARGE SCALE GENOMIC DNA]</scope>
    <source>
        <strain evidence="6">cv. Tatra</strain>
        <tissue evidence="5">Young leaves</tissue>
    </source>
</reference>
<organism evidence="5 6">
    <name type="scientific">Trifolium pratense</name>
    <name type="common">Red clover</name>
    <dbReference type="NCBI Taxonomy" id="57577"/>
    <lineage>
        <taxon>Eukaryota</taxon>
        <taxon>Viridiplantae</taxon>
        <taxon>Streptophyta</taxon>
        <taxon>Embryophyta</taxon>
        <taxon>Tracheophyta</taxon>
        <taxon>Spermatophyta</taxon>
        <taxon>Magnoliopsida</taxon>
        <taxon>eudicotyledons</taxon>
        <taxon>Gunneridae</taxon>
        <taxon>Pentapetalae</taxon>
        <taxon>rosids</taxon>
        <taxon>fabids</taxon>
        <taxon>Fabales</taxon>
        <taxon>Fabaceae</taxon>
        <taxon>Papilionoideae</taxon>
        <taxon>50 kb inversion clade</taxon>
        <taxon>NPAAA clade</taxon>
        <taxon>Hologalegina</taxon>
        <taxon>IRL clade</taxon>
        <taxon>Trifolieae</taxon>
        <taxon>Trifolium</taxon>
    </lineage>
</organism>
<dbReference type="PANTHER" id="PTHR22835">
    <property type="entry name" value="ZINC FINGER FYVE DOMAIN CONTAINING PROTEIN"/>
    <property type="match status" value="1"/>
</dbReference>
<dbReference type="GO" id="GO:0016788">
    <property type="term" value="F:hydrolase activity, acting on ester bonds"/>
    <property type="evidence" value="ECO:0007669"/>
    <property type="project" value="InterPro"/>
</dbReference>
<comment type="similarity">
    <text evidence="1">Belongs to the 'GDSL' lipolytic enzyme family.</text>
</comment>
<keyword evidence="3" id="KW-0378">Hydrolase</keyword>
<evidence type="ECO:0000256" key="3">
    <source>
        <dbReference type="ARBA" id="ARBA00022801"/>
    </source>
</evidence>
<dbReference type="EMBL" id="ASHM01013352">
    <property type="protein sequence ID" value="PNX95326.1"/>
    <property type="molecule type" value="Genomic_DNA"/>
</dbReference>
<evidence type="ECO:0000313" key="6">
    <source>
        <dbReference type="Proteomes" id="UP000236291"/>
    </source>
</evidence>
<evidence type="ECO:0000256" key="2">
    <source>
        <dbReference type="ARBA" id="ARBA00022729"/>
    </source>
</evidence>
<accession>A0A2K3MX36</accession>
<dbReference type="InterPro" id="IPR035669">
    <property type="entry name" value="SGNH_plant_lipase-like"/>
</dbReference>
<evidence type="ECO:0000313" key="5">
    <source>
        <dbReference type="EMBL" id="PNX95326.1"/>
    </source>
</evidence>
<dbReference type="AlphaFoldDB" id="A0A2K3MX36"/>
<gene>
    <name evidence="5" type="ORF">L195_g018516</name>
</gene>
<sequence>TGAVYATFTSVQPPNGISFFGSLSGRASDGRLIIDYITEELKLPYLSAYLNSVGSNYRHGANFAVGGASIRPGGYSPINLGLQVSQFILFKSHSNILFNQLSDNRTEPPFRSGLPRNEEFSKALYTIDIGQNDLAIGLQHTSEDQVISSIPDILSQFSQAVQQLYNEGARVFWIHNVGPIGCLPYDYIYYQHKEGNLDANGCVKPHNEIAQEFNRQLKDQVFQLRRKFSLAKFTYVDVYTAKYKLISNARSLGFASPLEFCCGSYYGYHINCGKKAIINGTIYGNPCKNPSQHISWDGIHYSQAANQWVAKQILYGFFSDPSVSIEKAYTGTVYATFTGVQPPNGISFFGNISGRASDGRLIIDFIAEELKLPYLSAYLNSVGSNYRHGANFAVGGASIRPGGYSPFHLGLQ</sequence>
<evidence type="ECO:0000256" key="4">
    <source>
        <dbReference type="ARBA" id="ARBA00023180"/>
    </source>
</evidence>
<dbReference type="SUPFAM" id="SSF52266">
    <property type="entry name" value="SGNH hydrolase"/>
    <property type="match status" value="1"/>
</dbReference>
<protein>
    <submittedName>
        <fullName evidence="5">GDSL esterase/lipase</fullName>
    </submittedName>
</protein>
<reference evidence="5 6" key="2">
    <citation type="journal article" date="2017" name="Front. Plant Sci.">
        <title>Gene Classification and Mining of Molecular Markers Useful in Red Clover (Trifolium pratense) Breeding.</title>
        <authorList>
            <person name="Istvanek J."/>
            <person name="Dluhosova J."/>
            <person name="Dluhos P."/>
            <person name="Patkova L."/>
            <person name="Nedelnik J."/>
            <person name="Repkova J."/>
        </authorList>
    </citation>
    <scope>NUCLEOTIDE SEQUENCE [LARGE SCALE GENOMIC DNA]</scope>
    <source>
        <strain evidence="6">cv. Tatra</strain>
        <tissue evidence="5">Young leaves</tissue>
    </source>
</reference>
<dbReference type="CDD" id="cd01837">
    <property type="entry name" value="SGNH_plant_lipase_like"/>
    <property type="match status" value="1"/>
</dbReference>
<comment type="caution">
    <text evidence="5">The sequence shown here is derived from an EMBL/GenBank/DDBJ whole genome shotgun (WGS) entry which is preliminary data.</text>
</comment>